<feature type="region of interest" description="Disordered" evidence="1">
    <location>
        <begin position="1"/>
        <end position="59"/>
    </location>
</feature>
<evidence type="ECO:0000313" key="2">
    <source>
        <dbReference type="EMBL" id="CAB4122714.1"/>
    </source>
</evidence>
<reference evidence="3" key="1">
    <citation type="submission" date="2020-04" db="EMBL/GenBank/DDBJ databases">
        <authorList>
            <person name="Chiriac C."/>
            <person name="Salcher M."/>
            <person name="Ghai R."/>
            <person name="Kavagutti S V."/>
        </authorList>
    </citation>
    <scope>NUCLEOTIDE SEQUENCE</scope>
</reference>
<evidence type="ECO:0000313" key="3">
    <source>
        <dbReference type="EMBL" id="CAB4124982.1"/>
    </source>
</evidence>
<protein>
    <submittedName>
        <fullName evidence="3">Uncharacterized protein</fullName>
    </submittedName>
</protein>
<dbReference type="EMBL" id="LR796166">
    <property type="protein sequence ID" value="CAB4122714.1"/>
    <property type="molecule type" value="Genomic_DNA"/>
</dbReference>
<accession>A0A6J5KUK6</accession>
<evidence type="ECO:0000256" key="1">
    <source>
        <dbReference type="SAM" id="MobiDB-lite"/>
    </source>
</evidence>
<gene>
    <name evidence="4" type="ORF">UFOVP234_18</name>
    <name evidence="2" type="ORF">UFOVP35_53</name>
    <name evidence="3" type="ORF">UFOVP52_70</name>
</gene>
<dbReference type="EMBL" id="LR796190">
    <property type="protein sequence ID" value="CAB4124982.1"/>
    <property type="molecule type" value="Genomic_DNA"/>
</dbReference>
<sequence>MSKGSRRREGENYADNWDLIFGGNVSQKEEKRYTSEKRVTKTDKYKHRPEYDHDYLEQE</sequence>
<evidence type="ECO:0000313" key="4">
    <source>
        <dbReference type="EMBL" id="CAB5219811.1"/>
    </source>
</evidence>
<dbReference type="EMBL" id="LR798280">
    <property type="protein sequence ID" value="CAB5219811.1"/>
    <property type="molecule type" value="Genomic_DNA"/>
</dbReference>
<proteinExistence type="predicted"/>
<name>A0A6J5KUK6_9CAUD</name>
<organism evidence="3">
    <name type="scientific">uncultured Caudovirales phage</name>
    <dbReference type="NCBI Taxonomy" id="2100421"/>
    <lineage>
        <taxon>Viruses</taxon>
        <taxon>Duplodnaviria</taxon>
        <taxon>Heunggongvirae</taxon>
        <taxon>Uroviricota</taxon>
        <taxon>Caudoviricetes</taxon>
        <taxon>Peduoviridae</taxon>
        <taxon>Maltschvirus</taxon>
        <taxon>Maltschvirus maltsch</taxon>
    </lineage>
</organism>
<feature type="compositionally biased region" description="Basic and acidic residues" evidence="1">
    <location>
        <begin position="27"/>
        <end position="59"/>
    </location>
</feature>